<accession>A0A3D2X2Z0</accession>
<sequence length="123" mass="14008">MHRSMMQIYVRGSDRAVELYQKAFDAELVASYPHSDGTFMHAELNVYGQILAVSEALKDEEKITGTTMQFCLHFGEGKEDLVLKAYNILKNGAKILYPLSTCDFSELMVDLIDIYGVRWCIFV</sequence>
<evidence type="ECO:0000313" key="2">
    <source>
        <dbReference type="EMBL" id="HCL01501.1"/>
    </source>
</evidence>
<feature type="domain" description="Glyoxalase/fosfomycin resistance/dioxygenase" evidence="1">
    <location>
        <begin position="7"/>
        <end position="105"/>
    </location>
</feature>
<evidence type="ECO:0000313" key="3">
    <source>
        <dbReference type="Proteomes" id="UP000262969"/>
    </source>
</evidence>
<dbReference type="InterPro" id="IPR004360">
    <property type="entry name" value="Glyas_Fos-R_dOase_dom"/>
</dbReference>
<gene>
    <name evidence="2" type="ORF">DHW61_03650</name>
</gene>
<dbReference type="SUPFAM" id="SSF54593">
    <property type="entry name" value="Glyoxalase/Bleomycin resistance protein/Dihydroxybiphenyl dioxygenase"/>
    <property type="match status" value="1"/>
</dbReference>
<proteinExistence type="predicted"/>
<dbReference type="Proteomes" id="UP000262969">
    <property type="component" value="Unassembled WGS sequence"/>
</dbReference>
<comment type="caution">
    <text evidence="2">The sequence shown here is derived from an EMBL/GenBank/DDBJ whole genome shotgun (WGS) entry which is preliminary data.</text>
</comment>
<protein>
    <submittedName>
        <fullName evidence="2">VOC family protein</fullName>
    </submittedName>
</protein>
<dbReference type="InterPro" id="IPR029068">
    <property type="entry name" value="Glyas_Bleomycin-R_OHBP_Dase"/>
</dbReference>
<name>A0A3D2X2Z0_9FIRM</name>
<organism evidence="2 3">
    <name type="scientific">Lachnoclostridium phytofermentans</name>
    <dbReference type="NCBI Taxonomy" id="66219"/>
    <lineage>
        <taxon>Bacteria</taxon>
        <taxon>Bacillati</taxon>
        <taxon>Bacillota</taxon>
        <taxon>Clostridia</taxon>
        <taxon>Lachnospirales</taxon>
        <taxon>Lachnospiraceae</taxon>
    </lineage>
</organism>
<reference evidence="2 3" key="1">
    <citation type="journal article" date="2018" name="Nat. Biotechnol.">
        <title>A standardized bacterial taxonomy based on genome phylogeny substantially revises the tree of life.</title>
        <authorList>
            <person name="Parks D.H."/>
            <person name="Chuvochina M."/>
            <person name="Waite D.W."/>
            <person name="Rinke C."/>
            <person name="Skarshewski A."/>
            <person name="Chaumeil P.A."/>
            <person name="Hugenholtz P."/>
        </authorList>
    </citation>
    <scope>NUCLEOTIDE SEQUENCE [LARGE SCALE GENOMIC DNA]</scope>
    <source>
        <strain evidence="2">UBA11728</strain>
    </source>
</reference>
<dbReference type="Gene3D" id="3.10.180.10">
    <property type="entry name" value="2,3-Dihydroxybiphenyl 1,2-Dioxygenase, domain 1"/>
    <property type="match status" value="1"/>
</dbReference>
<evidence type="ECO:0000259" key="1">
    <source>
        <dbReference type="Pfam" id="PF00903"/>
    </source>
</evidence>
<dbReference type="AlphaFoldDB" id="A0A3D2X2Z0"/>
<dbReference type="EMBL" id="DPVV01000129">
    <property type="protein sequence ID" value="HCL01501.1"/>
    <property type="molecule type" value="Genomic_DNA"/>
</dbReference>
<dbReference type="Pfam" id="PF00903">
    <property type="entry name" value="Glyoxalase"/>
    <property type="match status" value="1"/>
</dbReference>